<evidence type="ECO:0000256" key="1">
    <source>
        <dbReference type="ARBA" id="ARBA00022741"/>
    </source>
</evidence>
<evidence type="ECO:0000256" key="2">
    <source>
        <dbReference type="ARBA" id="ARBA00022840"/>
    </source>
</evidence>
<protein>
    <recommendedName>
        <fullName evidence="3">Aminoglycoside phosphotransferase domain-containing protein</fullName>
    </recommendedName>
</protein>
<dbReference type="Gene3D" id="3.90.1200.10">
    <property type="match status" value="1"/>
</dbReference>
<gene>
    <name evidence="4" type="ORF">BECKDK2373B_GA0170837_103636</name>
</gene>
<evidence type="ECO:0000313" key="4">
    <source>
        <dbReference type="EMBL" id="VFJ52362.1"/>
    </source>
</evidence>
<dbReference type="Gene3D" id="3.30.200.20">
    <property type="entry name" value="Phosphorylase Kinase, domain 1"/>
    <property type="match status" value="1"/>
</dbReference>
<organism evidence="4">
    <name type="scientific">Candidatus Kentrum sp. DK</name>
    <dbReference type="NCBI Taxonomy" id="2126562"/>
    <lineage>
        <taxon>Bacteria</taxon>
        <taxon>Pseudomonadati</taxon>
        <taxon>Pseudomonadota</taxon>
        <taxon>Gammaproteobacteria</taxon>
        <taxon>Candidatus Kentrum</taxon>
    </lineage>
</organism>
<name>A0A450SGY4_9GAMM</name>
<proteinExistence type="predicted"/>
<dbReference type="PANTHER" id="PTHR33540:SF1">
    <property type="entry name" value="N-ACETYLMURAMATE_N-ACETYLGLUCOSAMINE KINASE"/>
    <property type="match status" value="1"/>
</dbReference>
<keyword evidence="1" id="KW-0547">Nucleotide-binding</keyword>
<feature type="domain" description="Aminoglycoside phosphotransferase" evidence="3">
    <location>
        <begin position="23"/>
        <end position="249"/>
    </location>
</feature>
<dbReference type="Pfam" id="PF01636">
    <property type="entry name" value="APH"/>
    <property type="match status" value="1"/>
</dbReference>
<dbReference type="InterPro" id="IPR002575">
    <property type="entry name" value="Aminoglycoside_PTrfase"/>
</dbReference>
<evidence type="ECO:0000259" key="3">
    <source>
        <dbReference type="Pfam" id="PF01636"/>
    </source>
</evidence>
<accession>A0A450SGY4</accession>
<dbReference type="PANTHER" id="PTHR33540">
    <property type="entry name" value="TRNA THREONYLCARBAMOYLADENOSINE BIOSYNTHESIS PROTEIN TSAE"/>
    <property type="match status" value="1"/>
</dbReference>
<dbReference type="GO" id="GO:0005524">
    <property type="term" value="F:ATP binding"/>
    <property type="evidence" value="ECO:0007669"/>
    <property type="project" value="UniProtKB-KW"/>
</dbReference>
<reference evidence="4" key="1">
    <citation type="submission" date="2019-02" db="EMBL/GenBank/DDBJ databases">
        <authorList>
            <person name="Gruber-Vodicka R. H."/>
            <person name="Seah K. B. B."/>
        </authorList>
    </citation>
    <scope>NUCLEOTIDE SEQUENCE</scope>
    <source>
        <strain evidence="4">BECK_DK47</strain>
    </source>
</reference>
<dbReference type="SUPFAM" id="SSF56112">
    <property type="entry name" value="Protein kinase-like (PK-like)"/>
    <property type="match status" value="1"/>
</dbReference>
<dbReference type="AlphaFoldDB" id="A0A450SGY4"/>
<dbReference type="InterPro" id="IPR011009">
    <property type="entry name" value="Kinase-like_dom_sf"/>
</dbReference>
<keyword evidence="2" id="KW-0067">ATP-binding</keyword>
<sequence>MDDRLEAMRAWLLETLSGDTTFHITPASQDASFRRYFRVFGAAGSTLIAMDAPPDREDSGRFILIARLLREVGVNVPEILAANLQQGFLLLSDLGTVPYLAELNRGRHDRHRVDRLYDDAMEALSTIQSSREHGQLPEYDSALLQEEMALFPDWFLVHHRKKSLAPTIERALQDSFDFLQRAAAEQPRVFVHRDYHSRNLMARDRDNPGILDFQDAVWGPITYDLVSLFKDVYIRWPREWVEEWVLRYRDLAIDRGILDNVDEATWLRWFDLMGAQRHIKIAGIFARLHHRDGKPGYLADIPLTLYYLAETCGRHPELSTLGALLGELRALSAY</sequence>
<dbReference type="EMBL" id="CAADEX010000036">
    <property type="protein sequence ID" value="VFJ52362.1"/>
    <property type="molecule type" value="Genomic_DNA"/>
</dbReference>